<evidence type="ECO:0000256" key="5">
    <source>
        <dbReference type="ARBA" id="ARBA00022833"/>
    </source>
</evidence>
<dbReference type="InterPro" id="IPR013083">
    <property type="entry name" value="Znf_RING/FYVE/PHD"/>
</dbReference>
<feature type="region of interest" description="Disordered" evidence="8">
    <location>
        <begin position="290"/>
        <end position="332"/>
    </location>
</feature>
<dbReference type="AlphaFoldDB" id="A0A4Y9Z7N8"/>
<dbReference type="EMBL" id="SEOQ01000083">
    <property type="protein sequence ID" value="TFY70775.1"/>
    <property type="molecule type" value="Genomic_DNA"/>
</dbReference>
<dbReference type="SMART" id="SM00744">
    <property type="entry name" value="RINGv"/>
    <property type="match status" value="1"/>
</dbReference>
<dbReference type="Pfam" id="PF12906">
    <property type="entry name" value="RINGv"/>
    <property type="match status" value="1"/>
</dbReference>
<reference evidence="11 12" key="1">
    <citation type="submission" date="2019-02" db="EMBL/GenBank/DDBJ databases">
        <title>Genome sequencing of the rare red list fungi Dentipellis fragilis.</title>
        <authorList>
            <person name="Buettner E."/>
            <person name="Kellner H."/>
        </authorList>
    </citation>
    <scope>NUCLEOTIDE SEQUENCE [LARGE SCALE GENOMIC DNA]</scope>
    <source>
        <strain evidence="11 12">DSM 105465</strain>
    </source>
</reference>
<evidence type="ECO:0000256" key="6">
    <source>
        <dbReference type="ARBA" id="ARBA00022989"/>
    </source>
</evidence>
<evidence type="ECO:0000313" key="11">
    <source>
        <dbReference type="EMBL" id="TFY70775.1"/>
    </source>
</evidence>
<dbReference type="OrthoDB" id="5817083at2759"/>
<keyword evidence="2 9" id="KW-0812">Transmembrane</keyword>
<keyword evidence="3" id="KW-0479">Metal-binding</keyword>
<evidence type="ECO:0000256" key="4">
    <source>
        <dbReference type="ARBA" id="ARBA00022771"/>
    </source>
</evidence>
<dbReference type="InterPro" id="IPR011016">
    <property type="entry name" value="Znf_RING-CH"/>
</dbReference>
<feature type="domain" description="RING-CH-type" evidence="10">
    <location>
        <begin position="10"/>
        <end position="82"/>
    </location>
</feature>
<keyword evidence="6 9" id="KW-1133">Transmembrane helix</keyword>
<evidence type="ECO:0000256" key="2">
    <source>
        <dbReference type="ARBA" id="ARBA00022692"/>
    </source>
</evidence>
<dbReference type="PROSITE" id="PS51292">
    <property type="entry name" value="ZF_RING_CH"/>
    <property type="match status" value="1"/>
</dbReference>
<dbReference type="Gene3D" id="3.30.40.10">
    <property type="entry name" value="Zinc/RING finger domain, C3HC4 (zinc finger)"/>
    <property type="match status" value="1"/>
</dbReference>
<protein>
    <recommendedName>
        <fullName evidence="10">RING-CH-type domain-containing protein</fullName>
    </recommendedName>
</protein>
<keyword evidence="7 9" id="KW-0472">Membrane</keyword>
<evidence type="ECO:0000256" key="9">
    <source>
        <dbReference type="SAM" id="Phobius"/>
    </source>
</evidence>
<dbReference type="PANTHER" id="PTHR46283">
    <property type="entry name" value="E3 UBIQUITIN-PROTEIN LIGASE MARCH5"/>
    <property type="match status" value="1"/>
</dbReference>
<evidence type="ECO:0000256" key="7">
    <source>
        <dbReference type="ARBA" id="ARBA00023136"/>
    </source>
</evidence>
<keyword evidence="5" id="KW-0862">Zinc</keyword>
<name>A0A4Y9Z7N8_9AGAM</name>
<organism evidence="11 12">
    <name type="scientific">Dentipellis fragilis</name>
    <dbReference type="NCBI Taxonomy" id="205917"/>
    <lineage>
        <taxon>Eukaryota</taxon>
        <taxon>Fungi</taxon>
        <taxon>Dikarya</taxon>
        <taxon>Basidiomycota</taxon>
        <taxon>Agaricomycotina</taxon>
        <taxon>Agaricomycetes</taxon>
        <taxon>Russulales</taxon>
        <taxon>Hericiaceae</taxon>
        <taxon>Dentipellis</taxon>
    </lineage>
</organism>
<keyword evidence="12" id="KW-1185">Reference proteome</keyword>
<gene>
    <name evidence="11" type="ORF">EVG20_g2237</name>
</gene>
<dbReference type="STRING" id="205917.A0A4Y9Z7N8"/>
<feature type="compositionally biased region" description="Low complexity" evidence="8">
    <location>
        <begin position="290"/>
        <end position="315"/>
    </location>
</feature>
<comment type="caution">
    <text evidence="11">The sequence shown here is derived from an EMBL/GenBank/DDBJ whole genome shotgun (WGS) entry which is preliminary data.</text>
</comment>
<feature type="transmembrane region" description="Helical" evidence="9">
    <location>
        <begin position="105"/>
        <end position="134"/>
    </location>
</feature>
<keyword evidence="4" id="KW-0863">Zinc-finger</keyword>
<sequence length="498" mass="55412">MADPNRVPTVNDLRVKLCYICREEEPFDKPDDPPRPWTHPCSCTLVAHESCLLQWIIAAQQNPDRAPNALKCPQCGAKYELESKNPFTLRLMNVWNRSLARVGKIITVSIAGIVVMSFGAGMYALCTSYGAFAMQEFIGKDLYDQILTDDPAKWPWYAFLNLPLIPLSLIGARTPFIVSISPLVPLLSGWPFAGPVSGGNQTQSLFARLKGGGSAGSSQWASKVAWWPPSPGLVCALFPFVRTLYQVGRRRVTRWVMNTNKDMPTPRLWTVNEDGEGFLRIRMGDNVDARQGQGAEHAQGEGQAQDGQEQGQAQGQDRREQPPAVDLLNGPNEDAGIAAERTIRLSGGSMGRIIGGALILPTVSRLMGSLLLRLSAHSSILARILAVRPEKVSVPLWSGRLVDVAEWDRKSPFERLSLVLQRSWMGSRLWLESDPIWWRNALGLGLFIVTKDCLRLLHLWLAKQELESRHVKSRSFSGIDRKELDLVDPSEQRPHIEA</sequence>
<comment type="subcellular location">
    <subcellularLocation>
        <location evidence="1">Membrane</location>
        <topology evidence="1">Multi-pass membrane protein</topology>
    </subcellularLocation>
</comment>
<dbReference type="Proteomes" id="UP000298327">
    <property type="component" value="Unassembled WGS sequence"/>
</dbReference>
<dbReference type="GO" id="GO:0016020">
    <property type="term" value="C:membrane"/>
    <property type="evidence" value="ECO:0007669"/>
    <property type="project" value="UniProtKB-SubCell"/>
</dbReference>
<evidence type="ECO:0000256" key="1">
    <source>
        <dbReference type="ARBA" id="ARBA00004141"/>
    </source>
</evidence>
<evidence type="ECO:0000256" key="8">
    <source>
        <dbReference type="SAM" id="MobiDB-lite"/>
    </source>
</evidence>
<evidence type="ECO:0000256" key="3">
    <source>
        <dbReference type="ARBA" id="ARBA00022723"/>
    </source>
</evidence>
<dbReference type="GO" id="GO:0008270">
    <property type="term" value="F:zinc ion binding"/>
    <property type="evidence" value="ECO:0007669"/>
    <property type="project" value="UniProtKB-KW"/>
</dbReference>
<evidence type="ECO:0000313" key="12">
    <source>
        <dbReference type="Proteomes" id="UP000298327"/>
    </source>
</evidence>
<dbReference type="SUPFAM" id="SSF57850">
    <property type="entry name" value="RING/U-box"/>
    <property type="match status" value="1"/>
</dbReference>
<proteinExistence type="predicted"/>
<evidence type="ECO:0000259" key="10">
    <source>
        <dbReference type="PROSITE" id="PS51292"/>
    </source>
</evidence>
<accession>A0A4Y9Z7N8</accession>